<evidence type="ECO:0000313" key="2">
    <source>
        <dbReference type="EMBL" id="UJG41510.1"/>
    </source>
</evidence>
<organism evidence="2">
    <name type="scientific">Candidatus Heimdallarchaeum aukensis</name>
    <dbReference type="NCBI Taxonomy" id="2876573"/>
    <lineage>
        <taxon>Archaea</taxon>
        <taxon>Promethearchaeati</taxon>
        <taxon>Candidatus Heimdallarchaeota</taxon>
        <taxon>Candidatus Heimdallarchaeia (ex Rinke et al. 2021) (nom. nud.)</taxon>
        <taxon>Candidatus Heimdallarchaeales</taxon>
        <taxon>Candidatus Heimdallarchaeaceae</taxon>
        <taxon>Candidatus Heimdallarchaeum</taxon>
    </lineage>
</organism>
<dbReference type="EMBL" id="CP084166">
    <property type="protein sequence ID" value="UJG41510.1"/>
    <property type="molecule type" value="Genomic_DNA"/>
</dbReference>
<protein>
    <submittedName>
        <fullName evidence="2">Uncharacterized protein</fullName>
    </submittedName>
</protein>
<gene>
    <name evidence="2" type="ORF">K9W45_03365</name>
</gene>
<sequence>MSDISLSLTEKDSRKQMEEEYKSQQFERLQIASEEENSINTILKNENVSTKIREITTAIPIIKYKINFLTDNIKVVHLKDKKIESEKISNEIKKYEETDEDISVEKIKPLILEYIKNKEGVKTTEIIEHFDFDTWLILESLDELKEEGMIE</sequence>
<dbReference type="Proteomes" id="UP001201020">
    <property type="component" value="Chromosome"/>
</dbReference>
<name>A0A9Y1BMM7_9ARCH</name>
<feature type="compositionally biased region" description="Basic and acidic residues" evidence="1">
    <location>
        <begin position="9"/>
        <end position="20"/>
    </location>
</feature>
<accession>A0A9Y1BMM7</accession>
<proteinExistence type="predicted"/>
<evidence type="ECO:0000256" key="1">
    <source>
        <dbReference type="SAM" id="MobiDB-lite"/>
    </source>
</evidence>
<dbReference type="AlphaFoldDB" id="A0A9Y1BMM7"/>
<feature type="region of interest" description="Disordered" evidence="1">
    <location>
        <begin position="1"/>
        <end position="20"/>
    </location>
</feature>
<reference evidence="2" key="1">
    <citation type="journal article" date="2022" name="Nat. Microbiol.">
        <title>Unique mobile elements and scalable gene flow at the prokaryote-eukaryote boundary revealed by circularized Asgard archaea genomes.</title>
        <authorList>
            <person name="Wu F."/>
            <person name="Speth D.R."/>
            <person name="Philosof A."/>
            <person name="Cremiere A."/>
            <person name="Narayanan A."/>
            <person name="Barco R.A."/>
            <person name="Connon S.A."/>
            <person name="Amend J.P."/>
            <person name="Antoshechkin I.A."/>
            <person name="Orphan V.J."/>
        </authorList>
    </citation>
    <scope>NUCLEOTIDE SEQUENCE</scope>
    <source>
        <strain evidence="2">PM71</strain>
    </source>
</reference>